<gene>
    <name evidence="1" type="ORF">QI30_15345</name>
</gene>
<reference evidence="1 2" key="1">
    <citation type="submission" date="2014-11" db="EMBL/GenBank/DDBJ databases">
        <title>Genome sequence and analysis of novel Kurthia sp.</title>
        <authorList>
            <person name="Lawson J.N."/>
            <person name="Gonzalez J.E."/>
            <person name="Rinauldi L."/>
            <person name="Xuan Z."/>
            <person name="Firman A."/>
            <person name="Shaddox L."/>
            <person name="Trudeau A."/>
            <person name="Shah S."/>
            <person name="Reiman D."/>
        </authorList>
    </citation>
    <scope>NUCLEOTIDE SEQUENCE [LARGE SCALE GENOMIC DNA]</scope>
    <source>
        <strain evidence="1 2">3B1D</strain>
    </source>
</reference>
<dbReference type="OrthoDB" id="9913772at2"/>
<dbReference type="EMBL" id="JTFC01000039">
    <property type="protein sequence ID" value="RUS53227.1"/>
    <property type="molecule type" value="Genomic_DNA"/>
</dbReference>
<evidence type="ECO:0000313" key="1">
    <source>
        <dbReference type="EMBL" id="RUS53227.1"/>
    </source>
</evidence>
<sequence length="64" mass="7516">MLETLACTYENLQLHIQQLVERIQQSACPTAQSALYHEFQIIDRQLQKIEHQLCFIIEEKDASI</sequence>
<evidence type="ECO:0000313" key="2">
    <source>
        <dbReference type="Proteomes" id="UP000288623"/>
    </source>
</evidence>
<protein>
    <submittedName>
        <fullName evidence="1">Uncharacterized protein</fullName>
    </submittedName>
</protein>
<comment type="caution">
    <text evidence="1">The sequence shown here is derived from an EMBL/GenBank/DDBJ whole genome shotgun (WGS) entry which is preliminary data.</text>
</comment>
<keyword evidence="2" id="KW-1185">Reference proteome</keyword>
<name>A0A433RR16_9BACL</name>
<proteinExistence type="predicted"/>
<accession>A0A433RR16</accession>
<organism evidence="1 2">
    <name type="scientific">Candidatus Kurthia intestinigallinarum</name>
    <dbReference type="NCBI Taxonomy" id="1562256"/>
    <lineage>
        <taxon>Bacteria</taxon>
        <taxon>Bacillati</taxon>
        <taxon>Bacillota</taxon>
        <taxon>Bacilli</taxon>
        <taxon>Bacillales</taxon>
        <taxon>Caryophanaceae</taxon>
        <taxon>Kurthia</taxon>
    </lineage>
</organism>
<dbReference type="Proteomes" id="UP000288623">
    <property type="component" value="Unassembled WGS sequence"/>
</dbReference>
<dbReference type="AlphaFoldDB" id="A0A433RR16"/>
<dbReference type="RefSeq" id="WP_126991484.1">
    <property type="nucleotide sequence ID" value="NZ_JTFC01000039.1"/>
</dbReference>